<dbReference type="EMBL" id="RRYP01030430">
    <property type="protein sequence ID" value="TNV71163.1"/>
    <property type="molecule type" value="Genomic_DNA"/>
</dbReference>
<dbReference type="Proteomes" id="UP000785679">
    <property type="component" value="Unassembled WGS sequence"/>
</dbReference>
<evidence type="ECO:0000313" key="1">
    <source>
        <dbReference type="EMBL" id="TNV71163.1"/>
    </source>
</evidence>
<proteinExistence type="predicted"/>
<organism evidence="1 2">
    <name type="scientific">Halteria grandinella</name>
    <dbReference type="NCBI Taxonomy" id="5974"/>
    <lineage>
        <taxon>Eukaryota</taxon>
        <taxon>Sar</taxon>
        <taxon>Alveolata</taxon>
        <taxon>Ciliophora</taxon>
        <taxon>Intramacronucleata</taxon>
        <taxon>Spirotrichea</taxon>
        <taxon>Stichotrichia</taxon>
        <taxon>Sporadotrichida</taxon>
        <taxon>Halteriidae</taxon>
        <taxon>Halteria</taxon>
    </lineage>
</organism>
<comment type="caution">
    <text evidence="1">The sequence shown here is derived from an EMBL/GenBank/DDBJ whole genome shotgun (WGS) entry which is preliminary data.</text>
</comment>
<accession>A0A8J8SUS2</accession>
<gene>
    <name evidence="1" type="ORF">FGO68_gene8566</name>
</gene>
<reference evidence="1" key="1">
    <citation type="submission" date="2019-06" db="EMBL/GenBank/DDBJ databases">
        <authorList>
            <person name="Zheng W."/>
        </authorList>
    </citation>
    <scope>NUCLEOTIDE SEQUENCE</scope>
    <source>
        <strain evidence="1">QDHG01</strain>
    </source>
</reference>
<keyword evidence="2" id="KW-1185">Reference proteome</keyword>
<protein>
    <submittedName>
        <fullName evidence="1">Uncharacterized protein</fullName>
    </submittedName>
</protein>
<evidence type="ECO:0000313" key="2">
    <source>
        <dbReference type="Proteomes" id="UP000785679"/>
    </source>
</evidence>
<dbReference type="AlphaFoldDB" id="A0A8J8SUS2"/>
<name>A0A8J8SUS2_HALGN</name>
<sequence>MVMRLRNPHNERLFSYTRNNTDRPNQIPFTFLANVCGKKTNFMPLASLSVNEPSLVVQQDLFDDSIQVQRGYQHDIMQSRSLQKDSTPSRSIKIEPSLVAPLSREEAFSNLMQKLEKNKNKCLGKTQTILKNKSDQADGTKAK</sequence>